<evidence type="ECO:0008006" key="4">
    <source>
        <dbReference type="Google" id="ProtNLM"/>
    </source>
</evidence>
<reference evidence="2" key="1">
    <citation type="submission" date="2018-05" db="EMBL/GenBank/DDBJ databases">
        <title>Draft genome of Mucuna pruriens seed.</title>
        <authorList>
            <person name="Nnadi N.E."/>
            <person name="Vos R."/>
            <person name="Hasami M.H."/>
            <person name="Devisetty U.K."/>
            <person name="Aguiy J.C."/>
        </authorList>
    </citation>
    <scope>NUCLEOTIDE SEQUENCE [LARGE SCALE GENOMIC DNA]</scope>
    <source>
        <strain evidence="2">JCA_2017</strain>
    </source>
</reference>
<comment type="caution">
    <text evidence="2">The sequence shown here is derived from an EMBL/GenBank/DDBJ whole genome shotgun (WGS) entry which is preliminary data.</text>
</comment>
<dbReference type="Proteomes" id="UP000257109">
    <property type="component" value="Unassembled WGS sequence"/>
</dbReference>
<gene>
    <name evidence="2" type="ORF">CR513_62532</name>
</gene>
<evidence type="ECO:0000313" key="3">
    <source>
        <dbReference type="Proteomes" id="UP000257109"/>
    </source>
</evidence>
<protein>
    <recommendedName>
        <fullName evidence="4">CCHC-type domain-containing protein</fullName>
    </recommendedName>
</protein>
<evidence type="ECO:0000256" key="1">
    <source>
        <dbReference type="SAM" id="MobiDB-lite"/>
    </source>
</evidence>
<feature type="region of interest" description="Disordered" evidence="1">
    <location>
        <begin position="135"/>
        <end position="166"/>
    </location>
</feature>
<feature type="non-terminal residue" evidence="2">
    <location>
        <position position="1"/>
    </location>
</feature>
<accession>A0A371E044</accession>
<dbReference type="AlphaFoldDB" id="A0A371E044"/>
<keyword evidence="3" id="KW-1185">Reference proteome</keyword>
<dbReference type="EMBL" id="QJKJ01017762">
    <property type="protein sequence ID" value="RDX58169.1"/>
    <property type="molecule type" value="Genomic_DNA"/>
</dbReference>
<organism evidence="2 3">
    <name type="scientific">Mucuna pruriens</name>
    <name type="common">Velvet bean</name>
    <name type="synonym">Dolichos pruriens</name>
    <dbReference type="NCBI Taxonomy" id="157652"/>
    <lineage>
        <taxon>Eukaryota</taxon>
        <taxon>Viridiplantae</taxon>
        <taxon>Streptophyta</taxon>
        <taxon>Embryophyta</taxon>
        <taxon>Tracheophyta</taxon>
        <taxon>Spermatophyta</taxon>
        <taxon>Magnoliopsida</taxon>
        <taxon>eudicotyledons</taxon>
        <taxon>Gunneridae</taxon>
        <taxon>Pentapetalae</taxon>
        <taxon>rosids</taxon>
        <taxon>fabids</taxon>
        <taxon>Fabales</taxon>
        <taxon>Fabaceae</taxon>
        <taxon>Papilionoideae</taxon>
        <taxon>50 kb inversion clade</taxon>
        <taxon>NPAAA clade</taxon>
        <taxon>indigoferoid/millettioid clade</taxon>
        <taxon>Phaseoleae</taxon>
        <taxon>Mucuna</taxon>
    </lineage>
</organism>
<proteinExistence type="predicted"/>
<feature type="compositionally biased region" description="Low complexity" evidence="1">
    <location>
        <begin position="149"/>
        <end position="164"/>
    </location>
</feature>
<name>A0A371E044_MUCPR</name>
<dbReference type="OrthoDB" id="1731207at2759"/>
<evidence type="ECO:0000313" key="2">
    <source>
        <dbReference type="EMBL" id="RDX58169.1"/>
    </source>
</evidence>
<sequence>MKRMAYNSDDVSSYSSKMQKMMLQMIRLEEKLEKLGGSLESMKIGMTSVNTKVETLSRVRYEEDPTRAPLDALKCKIPPFVVDQVLECFGYDDYVKVRMVTYEFSKFVLAIYARAFKCLEKGHIASQCPNKRNMDLRKDGTIDNESSQEESSSINECESSSDYSPNEGDLFMVRRLMNA</sequence>